<gene>
    <name evidence="1" type="ORF">E0946_06595</name>
</gene>
<keyword evidence="2" id="KW-1185">Reference proteome</keyword>
<comment type="caution">
    <text evidence="1">The sequence shown here is derived from an EMBL/GenBank/DDBJ whole genome shotgun (WGS) entry which is preliminary data.</text>
</comment>
<protein>
    <submittedName>
        <fullName evidence="1">T9SS type A sorting domain-containing protein</fullName>
    </submittedName>
</protein>
<organism evidence="1 2">
    <name type="scientific">Candidatus Syntrophosphaera thermopropionivorans</name>
    <dbReference type="NCBI Taxonomy" id="2593015"/>
    <lineage>
        <taxon>Bacteria</taxon>
        <taxon>Pseudomonadati</taxon>
        <taxon>Candidatus Cloacimonadota</taxon>
        <taxon>Candidatus Cloacimonadia</taxon>
        <taxon>Candidatus Cloacimonadales</taxon>
        <taxon>Candidatus Cloacimonadaceae</taxon>
        <taxon>Candidatus Syntrophosphaera</taxon>
    </lineage>
</organism>
<proteinExistence type="predicted"/>
<dbReference type="EMBL" id="SMOG01000029">
    <property type="protein sequence ID" value="TDF72514.1"/>
    <property type="molecule type" value="Genomic_DNA"/>
</dbReference>
<sequence length="365" mass="39716">IEVGTVIGTVKNQQNAPIMGATVTCGDVTATTNASGAYSMQVPAGTHSVTASAPCYDSVTEDNVVVVNNQTTTVNFILPPSSTNIILEDSFETYENFALTFAPWTCVDVDQSGTWGIENVSFPNCFSPMAYIIFVPSATTPPISTPDVTHTGTKVAASFAATTPPNNDWLITPLLHRPAQITFWARSYVSTYGLERFKVGVSTTGTNPSDFTIISGPNYIEAPVSWTEYTYEIEGQPENAYIGIQCVSHDAFIFLLDDVTVEATPLADPNVPVLATELQGNYPNPFNPETTIRYSVKETSPVTIEVYNLKGQLVRTLVNEVKIAGNYSVIWNGRDSHNQPVSSGVYFYKMNAGKYSSTKKMIMMK</sequence>
<dbReference type="Proteomes" id="UP000294588">
    <property type="component" value="Unassembled WGS sequence"/>
</dbReference>
<evidence type="ECO:0000313" key="1">
    <source>
        <dbReference type="EMBL" id="TDF72514.1"/>
    </source>
</evidence>
<evidence type="ECO:0000313" key="2">
    <source>
        <dbReference type="Proteomes" id="UP000294588"/>
    </source>
</evidence>
<name>A0AC61QHU1_9BACT</name>
<reference evidence="1" key="1">
    <citation type="submission" date="2019-03" db="EMBL/GenBank/DDBJ databases">
        <title>Candidatus Syntrophosphaera thermopropionivorans: a novel player in syntrophic propionate oxidation during anaerobic digestion.</title>
        <authorList>
            <person name="Dyksma S."/>
        </authorList>
    </citation>
    <scope>NUCLEOTIDE SEQUENCE</scope>
    <source>
        <strain evidence="1">W5</strain>
    </source>
</reference>
<feature type="non-terminal residue" evidence="1">
    <location>
        <position position="1"/>
    </location>
</feature>
<accession>A0AC61QHU1</accession>